<comment type="similarity">
    <text evidence="2">Belongs to the FliJ family.</text>
</comment>
<organism evidence="12 13">
    <name type="scientific">Candidatus Thiodiazotropha endoloripes</name>
    <dbReference type="NCBI Taxonomy" id="1818881"/>
    <lineage>
        <taxon>Bacteria</taxon>
        <taxon>Pseudomonadati</taxon>
        <taxon>Pseudomonadota</taxon>
        <taxon>Gammaproteobacteria</taxon>
        <taxon>Chromatiales</taxon>
        <taxon>Sedimenticolaceae</taxon>
        <taxon>Candidatus Thiodiazotropha</taxon>
    </lineage>
</organism>
<evidence type="ECO:0000256" key="4">
    <source>
        <dbReference type="ARBA" id="ARBA00022448"/>
    </source>
</evidence>
<dbReference type="PRINTS" id="PR01004">
    <property type="entry name" value="FLGFLIJ"/>
</dbReference>
<dbReference type="STRING" id="1818881.A3196_15670"/>
<dbReference type="AlphaFoldDB" id="A0A1E2UU19"/>
<evidence type="ECO:0000256" key="2">
    <source>
        <dbReference type="ARBA" id="ARBA00010004"/>
    </source>
</evidence>
<evidence type="ECO:0000256" key="7">
    <source>
        <dbReference type="ARBA" id="ARBA00022795"/>
    </source>
</evidence>
<evidence type="ECO:0000256" key="8">
    <source>
        <dbReference type="ARBA" id="ARBA00022927"/>
    </source>
</evidence>
<dbReference type="InterPro" id="IPR012823">
    <property type="entry name" value="Flagell_FliJ"/>
</dbReference>
<dbReference type="GO" id="GO:0005886">
    <property type="term" value="C:plasma membrane"/>
    <property type="evidence" value="ECO:0007669"/>
    <property type="project" value="UniProtKB-SubCell"/>
</dbReference>
<dbReference type="GO" id="GO:0044781">
    <property type="term" value="P:bacterial-type flagellum organization"/>
    <property type="evidence" value="ECO:0007669"/>
    <property type="project" value="UniProtKB-KW"/>
</dbReference>
<dbReference type="Proteomes" id="UP000094849">
    <property type="component" value="Unassembled WGS sequence"/>
</dbReference>
<dbReference type="PANTHER" id="PTHR38786">
    <property type="entry name" value="FLAGELLAR FLIJ PROTEIN"/>
    <property type="match status" value="1"/>
</dbReference>
<keyword evidence="9" id="KW-0472">Membrane</keyword>
<reference evidence="12 13" key="1">
    <citation type="submission" date="2016-03" db="EMBL/GenBank/DDBJ databases">
        <title>Chemosynthetic sulphur-oxidizing symbionts of marine invertebrate animals are capable of nitrogen fixation.</title>
        <authorList>
            <person name="Petersen J.M."/>
            <person name="Kemper A."/>
            <person name="Gruber-Vodicka H."/>
            <person name="Cardini U."/>
            <person name="Geest Mvander."/>
            <person name="Kleiner M."/>
            <person name="Bulgheresi S."/>
            <person name="Fussmann M."/>
            <person name="Herbold C."/>
            <person name="Seah B.K.B."/>
            <person name="Antony C.Paul."/>
            <person name="Liu D."/>
            <person name="Belitz A."/>
            <person name="Weber M."/>
        </authorList>
    </citation>
    <scope>NUCLEOTIDE SEQUENCE [LARGE SCALE GENOMIC DNA]</scope>
    <source>
        <strain evidence="12">G_D</strain>
    </source>
</reference>
<keyword evidence="10" id="KW-1006">Bacterial flagellum protein export</keyword>
<evidence type="ECO:0000256" key="9">
    <source>
        <dbReference type="ARBA" id="ARBA00023136"/>
    </source>
</evidence>
<dbReference type="OrthoDB" id="7063681at2"/>
<keyword evidence="13" id="KW-1185">Reference proteome</keyword>
<keyword evidence="12" id="KW-0969">Cilium</keyword>
<dbReference type="EMBL" id="LVJZ01000003">
    <property type="protein sequence ID" value="ODB98072.1"/>
    <property type="molecule type" value="Genomic_DNA"/>
</dbReference>
<feature type="region of interest" description="Disordered" evidence="11">
    <location>
        <begin position="1"/>
        <end position="22"/>
    </location>
</feature>
<dbReference type="Pfam" id="PF02050">
    <property type="entry name" value="FliJ"/>
    <property type="match status" value="1"/>
</dbReference>
<comment type="subcellular location">
    <subcellularLocation>
        <location evidence="1">Cell membrane</location>
        <topology evidence="1">Peripheral membrane protein</topology>
        <orientation evidence="1">Cytoplasmic side</orientation>
    </subcellularLocation>
</comment>
<dbReference type="RefSeq" id="WP_069006014.1">
    <property type="nucleotide sequence ID" value="NZ_LVJW01000003.1"/>
</dbReference>
<sequence length="142" mass="17072">MSPSKRLKPVQRFAHSKEQNAARTMGKARKNLEQEEAKLKQLKQYHQEYLERFELMAREGMTSTQLQEYRTFLAKLDEAINQQQQVVAASMVNHNSQKTNWKQKHSRTQALNKVLDRYREEEQKSEDRREQKESDEHNQRNR</sequence>
<accession>A0A1E2UU19</accession>
<dbReference type="InterPro" id="IPR052570">
    <property type="entry name" value="FliJ"/>
</dbReference>
<evidence type="ECO:0000313" key="12">
    <source>
        <dbReference type="EMBL" id="ODB98072.1"/>
    </source>
</evidence>
<evidence type="ECO:0000256" key="11">
    <source>
        <dbReference type="SAM" id="MobiDB-lite"/>
    </source>
</evidence>
<keyword evidence="12" id="KW-0282">Flagellum</keyword>
<evidence type="ECO:0000256" key="3">
    <source>
        <dbReference type="ARBA" id="ARBA00020392"/>
    </source>
</evidence>
<dbReference type="GO" id="GO:0003774">
    <property type="term" value="F:cytoskeletal motor activity"/>
    <property type="evidence" value="ECO:0007669"/>
    <property type="project" value="InterPro"/>
</dbReference>
<dbReference type="NCBIfam" id="TIGR02473">
    <property type="entry name" value="flagell_FliJ"/>
    <property type="match status" value="1"/>
</dbReference>
<evidence type="ECO:0000256" key="5">
    <source>
        <dbReference type="ARBA" id="ARBA00022475"/>
    </source>
</evidence>
<dbReference type="GO" id="GO:0071973">
    <property type="term" value="P:bacterial-type flagellum-dependent cell motility"/>
    <property type="evidence" value="ECO:0007669"/>
    <property type="project" value="InterPro"/>
</dbReference>
<evidence type="ECO:0000256" key="10">
    <source>
        <dbReference type="ARBA" id="ARBA00023225"/>
    </source>
</evidence>
<dbReference type="Gene3D" id="1.10.287.1700">
    <property type="match status" value="1"/>
</dbReference>
<comment type="caution">
    <text evidence="12">The sequence shown here is derived from an EMBL/GenBank/DDBJ whole genome shotgun (WGS) entry which is preliminary data.</text>
</comment>
<keyword evidence="5" id="KW-1003">Cell membrane</keyword>
<name>A0A1E2UU19_9GAMM</name>
<evidence type="ECO:0000256" key="6">
    <source>
        <dbReference type="ARBA" id="ARBA00022500"/>
    </source>
</evidence>
<evidence type="ECO:0000256" key="1">
    <source>
        <dbReference type="ARBA" id="ARBA00004413"/>
    </source>
</evidence>
<gene>
    <name evidence="12" type="ORF">A3196_15670</name>
</gene>
<dbReference type="InterPro" id="IPR053716">
    <property type="entry name" value="Flag_assembly_chemotaxis_eff"/>
</dbReference>
<dbReference type="GO" id="GO:0009288">
    <property type="term" value="C:bacterial-type flagellum"/>
    <property type="evidence" value="ECO:0007669"/>
    <property type="project" value="InterPro"/>
</dbReference>
<keyword evidence="7" id="KW-1005">Bacterial flagellum biogenesis</keyword>
<dbReference type="PIRSF" id="PIRSF019404">
    <property type="entry name" value="FliJ"/>
    <property type="match status" value="1"/>
</dbReference>
<dbReference type="InterPro" id="IPR018006">
    <property type="entry name" value="Flag_FliJ_proteobac"/>
</dbReference>
<dbReference type="GO" id="GO:0006935">
    <property type="term" value="P:chemotaxis"/>
    <property type="evidence" value="ECO:0007669"/>
    <property type="project" value="UniProtKB-KW"/>
</dbReference>
<dbReference type="PANTHER" id="PTHR38786:SF1">
    <property type="entry name" value="FLAGELLAR FLIJ PROTEIN"/>
    <property type="match status" value="1"/>
</dbReference>
<feature type="region of interest" description="Disordered" evidence="11">
    <location>
        <begin position="116"/>
        <end position="142"/>
    </location>
</feature>
<keyword evidence="6" id="KW-0145">Chemotaxis</keyword>
<keyword evidence="4" id="KW-0813">Transport</keyword>
<protein>
    <recommendedName>
        <fullName evidence="3">Flagellar FliJ protein</fullName>
    </recommendedName>
</protein>
<keyword evidence="8" id="KW-0653">Protein transport</keyword>
<evidence type="ECO:0000313" key="13">
    <source>
        <dbReference type="Proteomes" id="UP000094849"/>
    </source>
</evidence>
<proteinExistence type="inferred from homology"/>
<dbReference type="GO" id="GO:0015031">
    <property type="term" value="P:protein transport"/>
    <property type="evidence" value="ECO:0007669"/>
    <property type="project" value="UniProtKB-KW"/>
</dbReference>
<keyword evidence="12" id="KW-0966">Cell projection</keyword>